<dbReference type="Pfam" id="PF00072">
    <property type="entry name" value="Response_reg"/>
    <property type="match status" value="1"/>
</dbReference>
<dbReference type="InterPro" id="IPR011006">
    <property type="entry name" value="CheY-like_superfamily"/>
</dbReference>
<dbReference type="Gene3D" id="3.40.50.2300">
    <property type="match status" value="1"/>
</dbReference>
<accession>K1STX3</accession>
<sequence length="180" mass="20358">LQCVRERAVEAAFLDICIHGCMDGVELGKKLKELNPQIVLIYTTGNAQYVDNAIDVEADFYLMKPLNAAELTFVVKKANELALQRNKRIFARTFGHFDLYIDGSPVMFRSAKAKELLALLVDREGGTVTTDQIIGTLWENRPNDEATQSLCSKIGKTLINEIKKYGSRGYYRVRKRHQTS</sequence>
<gene>
    <name evidence="3" type="ORF">LEA_12572</name>
</gene>
<dbReference type="SUPFAM" id="SSF52172">
    <property type="entry name" value="CheY-like"/>
    <property type="match status" value="1"/>
</dbReference>
<feature type="non-terminal residue" evidence="3">
    <location>
        <position position="1"/>
    </location>
</feature>
<evidence type="ECO:0000313" key="3">
    <source>
        <dbReference type="EMBL" id="EKC61003.1"/>
    </source>
</evidence>
<protein>
    <submittedName>
        <fullName evidence="3">Response regulator receiver</fullName>
    </submittedName>
</protein>
<evidence type="ECO:0000256" key="1">
    <source>
        <dbReference type="ARBA" id="ARBA00023125"/>
    </source>
</evidence>
<dbReference type="GO" id="GO:0006355">
    <property type="term" value="P:regulation of DNA-templated transcription"/>
    <property type="evidence" value="ECO:0007669"/>
    <property type="project" value="InterPro"/>
</dbReference>
<name>K1STX3_9ZZZZ</name>
<dbReference type="AlphaFoldDB" id="K1STX3"/>
<dbReference type="Gene3D" id="1.10.10.10">
    <property type="entry name" value="Winged helix-like DNA-binding domain superfamily/Winged helix DNA-binding domain"/>
    <property type="match status" value="1"/>
</dbReference>
<dbReference type="PROSITE" id="PS50110">
    <property type="entry name" value="RESPONSE_REGULATORY"/>
    <property type="match status" value="1"/>
</dbReference>
<feature type="domain" description="Response regulatory" evidence="2">
    <location>
        <begin position="1"/>
        <end position="79"/>
    </location>
</feature>
<dbReference type="GO" id="GO:0000160">
    <property type="term" value="P:phosphorelay signal transduction system"/>
    <property type="evidence" value="ECO:0007669"/>
    <property type="project" value="InterPro"/>
</dbReference>
<comment type="caution">
    <text evidence="3">The sequence shown here is derived from an EMBL/GenBank/DDBJ whole genome shotgun (WGS) entry which is preliminary data.</text>
</comment>
<proteinExistence type="predicted"/>
<organism evidence="3">
    <name type="scientific">human gut metagenome</name>
    <dbReference type="NCBI Taxonomy" id="408170"/>
    <lineage>
        <taxon>unclassified sequences</taxon>
        <taxon>metagenomes</taxon>
        <taxon>organismal metagenomes</taxon>
    </lineage>
</organism>
<dbReference type="InterPro" id="IPR001789">
    <property type="entry name" value="Sig_transdc_resp-reg_receiver"/>
</dbReference>
<reference evidence="3" key="1">
    <citation type="journal article" date="2013" name="Environ. Microbiol.">
        <title>Microbiota from the distal guts of lean and obese adolescents exhibit partial functional redundancy besides clear differences in community structure.</title>
        <authorList>
            <person name="Ferrer M."/>
            <person name="Ruiz A."/>
            <person name="Lanza F."/>
            <person name="Haange S.B."/>
            <person name="Oberbach A."/>
            <person name="Till H."/>
            <person name="Bargiela R."/>
            <person name="Campoy C."/>
            <person name="Segura M.T."/>
            <person name="Richter M."/>
            <person name="von Bergen M."/>
            <person name="Seifert J."/>
            <person name="Suarez A."/>
        </authorList>
    </citation>
    <scope>NUCLEOTIDE SEQUENCE</scope>
</reference>
<evidence type="ECO:0000259" key="2">
    <source>
        <dbReference type="PROSITE" id="PS50110"/>
    </source>
</evidence>
<dbReference type="InterPro" id="IPR036388">
    <property type="entry name" value="WH-like_DNA-bd_sf"/>
</dbReference>
<keyword evidence="1" id="KW-0238">DNA-binding</keyword>
<dbReference type="InterPro" id="IPR016032">
    <property type="entry name" value="Sig_transdc_resp-reg_C-effctor"/>
</dbReference>
<dbReference type="GO" id="GO:0003677">
    <property type="term" value="F:DNA binding"/>
    <property type="evidence" value="ECO:0007669"/>
    <property type="project" value="UniProtKB-KW"/>
</dbReference>
<dbReference type="SUPFAM" id="SSF46894">
    <property type="entry name" value="C-terminal effector domain of the bipartite response regulators"/>
    <property type="match status" value="1"/>
</dbReference>
<dbReference type="EMBL" id="AJWY01008511">
    <property type="protein sequence ID" value="EKC61003.1"/>
    <property type="molecule type" value="Genomic_DNA"/>
</dbReference>